<dbReference type="Gene3D" id="3.40.50.720">
    <property type="entry name" value="NAD(P)-binding Rossmann-like Domain"/>
    <property type="match status" value="1"/>
</dbReference>
<keyword evidence="5" id="KW-1185">Reference proteome</keyword>
<keyword evidence="2" id="KW-0560">Oxidoreductase</keyword>
<evidence type="ECO:0000259" key="3">
    <source>
        <dbReference type="PROSITE" id="PS50835"/>
    </source>
</evidence>
<dbReference type="InParanoid" id="A0A1V9X819"/>
<dbReference type="EMBL" id="MNPL01020150">
    <property type="protein sequence ID" value="OQR69684.1"/>
    <property type="molecule type" value="Genomic_DNA"/>
</dbReference>
<evidence type="ECO:0000313" key="5">
    <source>
        <dbReference type="Proteomes" id="UP000192247"/>
    </source>
</evidence>
<dbReference type="FunFam" id="3.40.50.720:FF:000084">
    <property type="entry name" value="Short-chain dehydrogenase reductase"/>
    <property type="match status" value="1"/>
</dbReference>
<dbReference type="OrthoDB" id="1669814at2759"/>
<evidence type="ECO:0000256" key="2">
    <source>
        <dbReference type="ARBA" id="ARBA00023002"/>
    </source>
</evidence>
<comment type="caution">
    <text evidence="4">The sequence shown here is derived from an EMBL/GenBank/DDBJ whole genome shotgun (WGS) entry which is preliminary data.</text>
</comment>
<dbReference type="PRINTS" id="PR00081">
    <property type="entry name" value="GDHRDH"/>
</dbReference>
<dbReference type="FunCoup" id="A0A1V9X819">
    <property type="interactions" value="532"/>
</dbReference>
<dbReference type="NCBIfam" id="NF005559">
    <property type="entry name" value="PRK07231.1"/>
    <property type="match status" value="1"/>
</dbReference>
<dbReference type="Proteomes" id="UP000192247">
    <property type="component" value="Unassembled WGS sequence"/>
</dbReference>
<dbReference type="InterPro" id="IPR002347">
    <property type="entry name" value="SDR_fam"/>
</dbReference>
<sequence>MFPRAGQVGMKMVRCASSAPSRLQGKIAVVTASTDGIGFAIARRLGQEGAKVVITSRKQANVDKAVSALTKEGLTVTGVPCHVGDTEQRANLLKVTEEKFGGLDILVSNAAVNPSATQVLDTPESAWDKIFDINVKSAFLLTQEALPLLEASPSASIIYISSIAAYQSMPMLGAYSVSKTALLGLTRAAALHLAPKIRVNCVAPGIIKTKFSQLLWEDDDVHKEMIHMTPMRRLGLPEDIGNAVAFLASDDASYITGETLPVSGGYFCKI</sequence>
<dbReference type="GO" id="GO:0004090">
    <property type="term" value="F:carbonyl reductase (NADPH) activity"/>
    <property type="evidence" value="ECO:0007669"/>
    <property type="project" value="TreeGrafter"/>
</dbReference>
<proteinExistence type="inferred from homology"/>
<feature type="domain" description="Ig-like" evidence="3">
    <location>
        <begin position="170"/>
        <end position="270"/>
    </location>
</feature>
<name>A0A1V9X819_9ACAR</name>
<dbReference type="InterPro" id="IPR007110">
    <property type="entry name" value="Ig-like_dom"/>
</dbReference>
<accession>A0A1V9X819</accession>
<protein>
    <submittedName>
        <fullName evidence="4">Dehydrogenase/reductase SDR family member 4-like</fullName>
    </submittedName>
</protein>
<dbReference type="STRING" id="418985.A0A1V9X819"/>
<gene>
    <name evidence="4" type="ORF">BIW11_12110</name>
</gene>
<evidence type="ECO:0000313" key="4">
    <source>
        <dbReference type="EMBL" id="OQR69684.1"/>
    </source>
</evidence>
<dbReference type="AlphaFoldDB" id="A0A1V9X819"/>
<dbReference type="InterPro" id="IPR020904">
    <property type="entry name" value="Sc_DH/Rdtase_CS"/>
</dbReference>
<dbReference type="InterPro" id="IPR036291">
    <property type="entry name" value="NAD(P)-bd_dom_sf"/>
</dbReference>
<dbReference type="PROSITE" id="PS00061">
    <property type="entry name" value="ADH_SHORT"/>
    <property type="match status" value="1"/>
</dbReference>
<dbReference type="PANTHER" id="PTHR43943:SF2">
    <property type="entry name" value="DEHYDROGENASE_REDUCTASE 4"/>
    <property type="match status" value="1"/>
</dbReference>
<dbReference type="Pfam" id="PF13561">
    <property type="entry name" value="adh_short_C2"/>
    <property type="match status" value="1"/>
</dbReference>
<comment type="similarity">
    <text evidence="1">Belongs to the short-chain dehydrogenases/reductases (SDR) family.</text>
</comment>
<dbReference type="PRINTS" id="PR00080">
    <property type="entry name" value="SDRFAMILY"/>
</dbReference>
<dbReference type="PROSITE" id="PS50835">
    <property type="entry name" value="IG_LIKE"/>
    <property type="match status" value="1"/>
</dbReference>
<reference evidence="4 5" key="1">
    <citation type="journal article" date="2017" name="Gigascience">
        <title>Draft genome of the honey bee ectoparasitic mite, Tropilaelaps mercedesae, is shaped by the parasitic life history.</title>
        <authorList>
            <person name="Dong X."/>
            <person name="Armstrong S.D."/>
            <person name="Xia D."/>
            <person name="Makepeace B.L."/>
            <person name="Darby A.C."/>
            <person name="Kadowaki T."/>
        </authorList>
    </citation>
    <scope>NUCLEOTIDE SEQUENCE [LARGE SCALE GENOMIC DNA]</scope>
    <source>
        <strain evidence="4">Wuxi-XJTLU</strain>
    </source>
</reference>
<dbReference type="SUPFAM" id="SSF51735">
    <property type="entry name" value="NAD(P)-binding Rossmann-fold domains"/>
    <property type="match status" value="1"/>
</dbReference>
<dbReference type="PANTHER" id="PTHR43943">
    <property type="entry name" value="DEHYDROGENASE/REDUCTASE (SDR FAMILY) MEMBER 4"/>
    <property type="match status" value="1"/>
</dbReference>
<evidence type="ECO:0000256" key="1">
    <source>
        <dbReference type="ARBA" id="ARBA00006484"/>
    </source>
</evidence>
<organism evidence="4 5">
    <name type="scientific">Tropilaelaps mercedesae</name>
    <dbReference type="NCBI Taxonomy" id="418985"/>
    <lineage>
        <taxon>Eukaryota</taxon>
        <taxon>Metazoa</taxon>
        <taxon>Ecdysozoa</taxon>
        <taxon>Arthropoda</taxon>
        <taxon>Chelicerata</taxon>
        <taxon>Arachnida</taxon>
        <taxon>Acari</taxon>
        <taxon>Parasitiformes</taxon>
        <taxon>Mesostigmata</taxon>
        <taxon>Gamasina</taxon>
        <taxon>Dermanyssoidea</taxon>
        <taxon>Laelapidae</taxon>
        <taxon>Tropilaelaps</taxon>
    </lineage>
</organism>